<feature type="compositionally biased region" description="Pro residues" evidence="6">
    <location>
        <begin position="125"/>
        <end position="136"/>
    </location>
</feature>
<evidence type="ECO:0000256" key="1">
    <source>
        <dbReference type="ARBA" id="ARBA00022722"/>
    </source>
</evidence>
<accession>A0A6A6U3Y3</accession>
<evidence type="ECO:0000313" key="9">
    <source>
        <dbReference type="Proteomes" id="UP000799302"/>
    </source>
</evidence>
<feature type="compositionally biased region" description="Polar residues" evidence="6">
    <location>
        <begin position="108"/>
        <end position="120"/>
    </location>
</feature>
<dbReference type="InterPro" id="IPR000026">
    <property type="entry name" value="N1-like"/>
</dbReference>
<dbReference type="Pfam" id="PF00545">
    <property type="entry name" value="Ribonuclease"/>
    <property type="match status" value="1"/>
</dbReference>
<dbReference type="SUPFAM" id="SSF53933">
    <property type="entry name" value="Microbial ribonucleases"/>
    <property type="match status" value="1"/>
</dbReference>
<dbReference type="OrthoDB" id="5425539at2759"/>
<dbReference type="PANTHER" id="PTHR42104:SF2">
    <property type="entry name" value="GUANYL-SPECIFIC RIBONUCLEASE, PUTATIVE (AFU_ORTHOLOGUE AFUA_4G01200)-RELATED"/>
    <property type="match status" value="1"/>
</dbReference>
<dbReference type="GO" id="GO:0003723">
    <property type="term" value="F:RNA binding"/>
    <property type="evidence" value="ECO:0007669"/>
    <property type="project" value="InterPro"/>
</dbReference>
<feature type="compositionally biased region" description="Pro residues" evidence="6">
    <location>
        <begin position="88"/>
        <end position="104"/>
    </location>
</feature>
<evidence type="ECO:0000256" key="2">
    <source>
        <dbReference type="ARBA" id="ARBA00022759"/>
    </source>
</evidence>
<dbReference type="PRINTS" id="PR01217">
    <property type="entry name" value="PRICHEXTENSN"/>
</dbReference>
<keyword evidence="2" id="KW-0255">Endonuclease</keyword>
<gene>
    <name evidence="8" type="ORF">BT63DRAFT_481430</name>
</gene>
<keyword evidence="1" id="KW-0540">Nuclease</keyword>
<sequence>MVKQSIIALLLLSVSVHAQGWGGWGRGGDDDDDSRGRPTAPPAPPAQTTRPWGRPWGPAPSAPAQPPQQPPGPTWQPWGARPTNGAPAGPPPRQPTTTPRPNPAAPQETRSSTRTWTQPSAWGPPRSPFGPNPTPTGPQTIPTTTTDAPKEPVPFLTTCGRKKYIEYDVSNAIIGGCFYKNKTQTVNKSEFPKAFPNQQGFNFGDVKGPYWEFPLIDSGGYIGGPPGPDRIVFNEACHLAGELTQTNAGARGLTECVEGY</sequence>
<organism evidence="8 9">
    <name type="scientific">Microthyrium microscopicum</name>
    <dbReference type="NCBI Taxonomy" id="703497"/>
    <lineage>
        <taxon>Eukaryota</taxon>
        <taxon>Fungi</taxon>
        <taxon>Dikarya</taxon>
        <taxon>Ascomycota</taxon>
        <taxon>Pezizomycotina</taxon>
        <taxon>Dothideomycetes</taxon>
        <taxon>Dothideomycetes incertae sedis</taxon>
        <taxon>Microthyriales</taxon>
        <taxon>Microthyriaceae</taxon>
        <taxon>Microthyrium</taxon>
    </lineage>
</organism>
<dbReference type="PANTHER" id="PTHR42104">
    <property type="entry name" value="EXTRACELLULAR GUANYL-SPECIFIC RIBONUCLEASE RNTA (AFU_ORTHOLOGUE AFUA_4G03230)"/>
    <property type="match status" value="1"/>
</dbReference>
<dbReference type="AlphaFoldDB" id="A0A6A6U3Y3"/>
<dbReference type="InterPro" id="IPR016191">
    <property type="entry name" value="Ribonuclease/ribotoxin"/>
</dbReference>
<evidence type="ECO:0000256" key="6">
    <source>
        <dbReference type="SAM" id="MobiDB-lite"/>
    </source>
</evidence>
<proteinExistence type="predicted"/>
<evidence type="ECO:0000256" key="7">
    <source>
        <dbReference type="SAM" id="SignalP"/>
    </source>
</evidence>
<dbReference type="Gene3D" id="3.10.450.30">
    <property type="entry name" value="Microbial ribonucleases"/>
    <property type="match status" value="1"/>
</dbReference>
<keyword evidence="4" id="KW-1015">Disulfide bond</keyword>
<dbReference type="EMBL" id="MU004238">
    <property type="protein sequence ID" value="KAF2666975.1"/>
    <property type="molecule type" value="Genomic_DNA"/>
</dbReference>
<dbReference type="GO" id="GO:0046589">
    <property type="term" value="F:ribonuclease T1 activity"/>
    <property type="evidence" value="ECO:0007669"/>
    <property type="project" value="UniProtKB-EC"/>
</dbReference>
<feature type="chain" id="PRO_5025526125" evidence="7">
    <location>
        <begin position="19"/>
        <end position="260"/>
    </location>
</feature>
<keyword evidence="5" id="KW-0456">Lyase</keyword>
<evidence type="ECO:0000256" key="5">
    <source>
        <dbReference type="ARBA" id="ARBA00023239"/>
    </source>
</evidence>
<protein>
    <submittedName>
        <fullName evidence="8">Ribonuclease/ribotoxin</fullName>
    </submittedName>
</protein>
<dbReference type="GO" id="GO:0016787">
    <property type="term" value="F:hydrolase activity"/>
    <property type="evidence" value="ECO:0007669"/>
    <property type="project" value="UniProtKB-KW"/>
</dbReference>
<feature type="compositionally biased region" description="Low complexity" evidence="6">
    <location>
        <begin position="137"/>
        <end position="147"/>
    </location>
</feature>
<feature type="region of interest" description="Disordered" evidence="6">
    <location>
        <begin position="23"/>
        <end position="154"/>
    </location>
</feature>
<feature type="compositionally biased region" description="Pro residues" evidence="6">
    <location>
        <begin position="57"/>
        <end position="74"/>
    </location>
</feature>
<name>A0A6A6U3Y3_9PEZI</name>
<dbReference type="Proteomes" id="UP000799302">
    <property type="component" value="Unassembled WGS sequence"/>
</dbReference>
<keyword evidence="9" id="KW-1185">Reference proteome</keyword>
<keyword evidence="7" id="KW-0732">Signal</keyword>
<feature type="signal peptide" evidence="7">
    <location>
        <begin position="1"/>
        <end position="18"/>
    </location>
</feature>
<evidence type="ECO:0000256" key="3">
    <source>
        <dbReference type="ARBA" id="ARBA00022801"/>
    </source>
</evidence>
<evidence type="ECO:0000313" key="8">
    <source>
        <dbReference type="EMBL" id="KAF2666975.1"/>
    </source>
</evidence>
<feature type="compositionally biased region" description="Low complexity" evidence="6">
    <location>
        <begin position="75"/>
        <end position="87"/>
    </location>
</feature>
<evidence type="ECO:0000256" key="4">
    <source>
        <dbReference type="ARBA" id="ARBA00023157"/>
    </source>
</evidence>
<reference evidence="8" key="1">
    <citation type="journal article" date="2020" name="Stud. Mycol.">
        <title>101 Dothideomycetes genomes: a test case for predicting lifestyles and emergence of pathogens.</title>
        <authorList>
            <person name="Haridas S."/>
            <person name="Albert R."/>
            <person name="Binder M."/>
            <person name="Bloem J."/>
            <person name="Labutti K."/>
            <person name="Salamov A."/>
            <person name="Andreopoulos B."/>
            <person name="Baker S."/>
            <person name="Barry K."/>
            <person name="Bills G."/>
            <person name="Bluhm B."/>
            <person name="Cannon C."/>
            <person name="Castanera R."/>
            <person name="Culley D."/>
            <person name="Daum C."/>
            <person name="Ezra D."/>
            <person name="Gonzalez J."/>
            <person name="Henrissat B."/>
            <person name="Kuo A."/>
            <person name="Liang C."/>
            <person name="Lipzen A."/>
            <person name="Lutzoni F."/>
            <person name="Magnuson J."/>
            <person name="Mondo S."/>
            <person name="Nolan M."/>
            <person name="Ohm R."/>
            <person name="Pangilinan J."/>
            <person name="Park H.-J."/>
            <person name="Ramirez L."/>
            <person name="Alfaro M."/>
            <person name="Sun H."/>
            <person name="Tritt A."/>
            <person name="Yoshinaga Y."/>
            <person name="Zwiers L.-H."/>
            <person name="Turgeon B."/>
            <person name="Goodwin S."/>
            <person name="Spatafora J."/>
            <person name="Crous P."/>
            <person name="Grigoriev I."/>
        </authorList>
    </citation>
    <scope>NUCLEOTIDE SEQUENCE</scope>
    <source>
        <strain evidence="8">CBS 115976</strain>
    </source>
</reference>
<keyword evidence="3" id="KW-0378">Hydrolase</keyword>